<feature type="domain" description="SGNH hydrolase-type esterase" evidence="2">
    <location>
        <begin position="59"/>
        <end position="195"/>
    </location>
</feature>
<dbReference type="CDD" id="cd01823">
    <property type="entry name" value="SEST_like"/>
    <property type="match status" value="1"/>
</dbReference>
<dbReference type="SUPFAM" id="SSF52266">
    <property type="entry name" value="SGNH hydrolase"/>
    <property type="match status" value="1"/>
</dbReference>
<dbReference type="Gene3D" id="3.40.50.1110">
    <property type="entry name" value="SGNH hydrolase"/>
    <property type="match status" value="1"/>
</dbReference>
<dbReference type="PANTHER" id="PTHR37981:SF1">
    <property type="entry name" value="SGNH HYDROLASE-TYPE ESTERASE DOMAIN-CONTAINING PROTEIN"/>
    <property type="match status" value="1"/>
</dbReference>
<evidence type="ECO:0000259" key="2">
    <source>
        <dbReference type="Pfam" id="PF13472"/>
    </source>
</evidence>
<evidence type="ECO:0000313" key="4">
    <source>
        <dbReference type="Proteomes" id="UP001498476"/>
    </source>
</evidence>
<dbReference type="Proteomes" id="UP001498476">
    <property type="component" value="Unassembled WGS sequence"/>
</dbReference>
<feature type="signal peptide" evidence="1">
    <location>
        <begin position="1"/>
        <end position="18"/>
    </location>
</feature>
<dbReference type="InterPro" id="IPR036514">
    <property type="entry name" value="SGNH_hydro_sf"/>
</dbReference>
<protein>
    <recommendedName>
        <fullName evidence="2">SGNH hydrolase-type esterase domain-containing protein</fullName>
    </recommendedName>
</protein>
<organism evidence="3 4">
    <name type="scientific">Neonectria punicea</name>
    <dbReference type="NCBI Taxonomy" id="979145"/>
    <lineage>
        <taxon>Eukaryota</taxon>
        <taxon>Fungi</taxon>
        <taxon>Dikarya</taxon>
        <taxon>Ascomycota</taxon>
        <taxon>Pezizomycotina</taxon>
        <taxon>Sordariomycetes</taxon>
        <taxon>Hypocreomycetidae</taxon>
        <taxon>Hypocreales</taxon>
        <taxon>Nectriaceae</taxon>
        <taxon>Neonectria</taxon>
    </lineage>
</organism>
<dbReference type="EMBL" id="JAZAVJ010000026">
    <property type="protein sequence ID" value="KAK7420949.1"/>
    <property type="molecule type" value="Genomic_DNA"/>
</dbReference>
<gene>
    <name evidence="3" type="ORF">QQX98_002514</name>
</gene>
<keyword evidence="4" id="KW-1185">Reference proteome</keyword>
<dbReference type="InterPro" id="IPR037460">
    <property type="entry name" value="SEST-like"/>
</dbReference>
<dbReference type="Pfam" id="PF13472">
    <property type="entry name" value="Lipase_GDSL_2"/>
    <property type="match status" value="1"/>
</dbReference>
<accession>A0ABR1HJE1</accession>
<evidence type="ECO:0000256" key="1">
    <source>
        <dbReference type="SAM" id="SignalP"/>
    </source>
</evidence>
<reference evidence="3 4" key="1">
    <citation type="journal article" date="2025" name="Microbiol. Resour. Announc.">
        <title>Draft genome sequences for Neonectria magnoliae and Neonectria punicea, canker pathogens of Liriodendron tulipifera and Acer saccharum in West Virginia.</title>
        <authorList>
            <person name="Petronek H.M."/>
            <person name="Kasson M.T."/>
            <person name="Metheny A.M."/>
            <person name="Stauder C.M."/>
            <person name="Lovett B."/>
            <person name="Lynch S.C."/>
            <person name="Garnas J.R."/>
            <person name="Kasson L.R."/>
            <person name="Stajich J.E."/>
        </authorList>
    </citation>
    <scope>NUCLEOTIDE SEQUENCE [LARGE SCALE GENOMIC DNA]</scope>
    <source>
        <strain evidence="3 4">NRRL 64653</strain>
    </source>
</reference>
<dbReference type="PANTHER" id="PTHR37981">
    <property type="entry name" value="LIPASE 2"/>
    <property type="match status" value="1"/>
</dbReference>
<name>A0ABR1HJE1_9HYPO</name>
<feature type="chain" id="PRO_5047484022" description="SGNH hydrolase-type esterase domain-containing protein" evidence="1">
    <location>
        <begin position="19"/>
        <end position="675"/>
    </location>
</feature>
<dbReference type="Pfam" id="PF18647">
    <property type="entry name" value="Fungal_lectin_2"/>
    <property type="match status" value="1"/>
</dbReference>
<evidence type="ECO:0000313" key="3">
    <source>
        <dbReference type="EMBL" id="KAK7420949.1"/>
    </source>
</evidence>
<keyword evidence="1" id="KW-0732">Signal</keyword>
<sequence length="675" mass="76351">MSLSRLASLLALSSTIQAYVPAIRGSILPSVGIGAPTHPKLTKRADDPADFSWVKRWAAIGDSYTAGIGSGVPMGDMLTEELTITLPNGMISGHGDWYCARYDMAYPMIIDRLLGGQVEDFQYHACSGDRSQQIFQQAEQLNDDLDLVVMTVGGNDLCLAGIIQSCILLSSRAYEECETVIDKAEENVDAIIKNNVKEVLYALNDKMNDNGIVVVNGYAQFFNTDTDNCEDQSWDFFWWLRPVRSPEKLTIERRKRFNDLVIGINGAIAEAVNEIAEDSDIKYKVGFADWDKWVYKGVDGQMCSTKSNGDYPDSNQPDMQFIKPDTHPWLNWASDIKDELRKRELTENEREVLDNLRAQYEERFKLDKRVYDSLLYKTPNPPAIARRVLSRRDPEAPGCPGDDSWDKTRGLGLPNKIGANFHPNEKGHLTIASFALAEAMDLRSLVLGIDSPSCEIKDQFKCWSKDNSKAYAMADRLDTNYKDFCKNVKQPDHTTGWEFDKSYDIGTPEEHSFHVGLSTSAGDFDEDECLESMKALIHNCDTDSTMNWKFGGQYVRGEHTYEVNIKRDNRPWPPPEEAVGRCEGWYKVLFGSYEIEGGGFSTWDHGQKTMRPNMDSCYGLGTTKWKFEYYDEPTEDGYEWKATFHTPIWVRARCFKNNKVVKAAGGWTDGCKGND</sequence>
<proteinExistence type="predicted"/>
<dbReference type="InterPro" id="IPR013830">
    <property type="entry name" value="SGNH_hydro"/>
</dbReference>
<comment type="caution">
    <text evidence="3">The sequence shown here is derived from an EMBL/GenBank/DDBJ whole genome shotgun (WGS) entry which is preliminary data.</text>
</comment>